<organism evidence="4 5">
    <name type="scientific">Thalassobaculum fulvum</name>
    <dbReference type="NCBI Taxonomy" id="1633335"/>
    <lineage>
        <taxon>Bacteria</taxon>
        <taxon>Pseudomonadati</taxon>
        <taxon>Pseudomonadota</taxon>
        <taxon>Alphaproteobacteria</taxon>
        <taxon>Rhodospirillales</taxon>
        <taxon>Thalassobaculaceae</taxon>
        <taxon>Thalassobaculum</taxon>
    </lineage>
</organism>
<dbReference type="Proteomes" id="UP000630353">
    <property type="component" value="Unassembled WGS sequence"/>
</dbReference>
<dbReference type="PANTHER" id="PTHR45586:SF1">
    <property type="entry name" value="LIPOPOLYSACCHARIDE ASSEMBLY PROTEIN B"/>
    <property type="match status" value="1"/>
</dbReference>
<accession>A0A918XVB7</accession>
<dbReference type="PROSITE" id="PS50005">
    <property type="entry name" value="TPR"/>
    <property type="match status" value="1"/>
</dbReference>
<dbReference type="InterPro" id="IPR011990">
    <property type="entry name" value="TPR-like_helical_dom_sf"/>
</dbReference>
<evidence type="ECO:0008006" key="6">
    <source>
        <dbReference type="Google" id="ProtNLM"/>
    </source>
</evidence>
<dbReference type="AlphaFoldDB" id="A0A918XVB7"/>
<gene>
    <name evidence="4" type="ORF">GCM10017083_38630</name>
</gene>
<dbReference type="SUPFAM" id="SSF48452">
    <property type="entry name" value="TPR-like"/>
    <property type="match status" value="2"/>
</dbReference>
<evidence type="ECO:0000256" key="3">
    <source>
        <dbReference type="PROSITE-ProRule" id="PRU00339"/>
    </source>
</evidence>
<protein>
    <recommendedName>
        <fullName evidence="6">Tetratricopeptide repeat protein</fullName>
    </recommendedName>
</protein>
<dbReference type="Pfam" id="PF13432">
    <property type="entry name" value="TPR_16"/>
    <property type="match status" value="2"/>
</dbReference>
<proteinExistence type="predicted"/>
<dbReference type="Gene3D" id="1.25.40.10">
    <property type="entry name" value="Tetratricopeptide repeat domain"/>
    <property type="match status" value="2"/>
</dbReference>
<keyword evidence="1" id="KW-0677">Repeat</keyword>
<comment type="caution">
    <text evidence="4">The sequence shown here is derived from an EMBL/GenBank/DDBJ whole genome shotgun (WGS) entry which is preliminary data.</text>
</comment>
<evidence type="ECO:0000256" key="2">
    <source>
        <dbReference type="ARBA" id="ARBA00022803"/>
    </source>
</evidence>
<name>A0A918XVB7_9PROT</name>
<dbReference type="EMBL" id="BMZS01000009">
    <property type="protein sequence ID" value="GHD57313.1"/>
    <property type="molecule type" value="Genomic_DNA"/>
</dbReference>
<dbReference type="SUPFAM" id="SSF53756">
    <property type="entry name" value="UDP-Glycosyltransferase/glycogen phosphorylase"/>
    <property type="match status" value="1"/>
</dbReference>
<keyword evidence="5" id="KW-1185">Reference proteome</keyword>
<dbReference type="InterPro" id="IPR051012">
    <property type="entry name" value="CellSynth/LPSAsmb/PSIAsmb"/>
</dbReference>
<sequence>MQGYGLDTVDRAKQLVQSGELAKARSLVRRTLAADPAFASALTLAGQIAIRESSVDDALRHFGRAARVDDHPDPRALMNLARAEAMAGHGAAAIATARSAAVRFPDDPRPRGLLAVLLLDASRVEEAVAALKPGDTERLDPDSAYRIAKSLATADHHKRLADRLLARAASQPGRFRLAAHRDLALAATPEGDGKEAYEALQRYLVQVPDAVDGMRALERFFKARNYPVKEAAWAWQAYCARPGDPAQLARAAELAYAVKWPAHGIAANRLMLEARPNDLDLITRICELFDRYRQLDEDKDGIQARALAWARSILDTNPRHPGIWNMIAGMYKAVEAFEQVSEMWPGIIARFPGYRVLHYNYGLFLDEQQRTDEAIKALRRALVLAPGYAIASNLLSMGVVRGEDLKGALRYVRWAVVSSPRKATCWTNYGSHLRAVGEYTKAIEAFGNAERFATDDPEQAAAGRYNRGMTYISIGELEEGFKLIEARWQTHAFPSPKRKFRQRIWEGPQKHPNSHLLVYMEQGLGDEVMMSWYLPMLRRDTRRLLVDCDERLIPLFERTYEGIEFVPRSREGHDKTRDRDLQYKIPIVHVPQHYVPELKFLIRGNWDWAERRGTRFPARLTLEPERLARWDRWLEERYPGRPRLGLSWRSRIRNRQRDRQYLTIEELAAALPEGAVGVNLQYSWTEEEAEQLTELGRKRGFDFVTPEGVDLTDDLEDILALLQVCDAAVSPMISLAWMAGAVGCPGFIFRTARERAIWQQFGSAFVPWAPSMRLFFRDPSEPWDPTIDDLNAHLTRFLASDTGRRG</sequence>
<dbReference type="PANTHER" id="PTHR45586">
    <property type="entry name" value="TPR REPEAT-CONTAINING PROTEIN PA4667"/>
    <property type="match status" value="1"/>
</dbReference>
<reference evidence="4" key="2">
    <citation type="submission" date="2020-09" db="EMBL/GenBank/DDBJ databases">
        <authorList>
            <person name="Sun Q."/>
            <person name="Kim S."/>
        </authorList>
    </citation>
    <scope>NUCLEOTIDE SEQUENCE</scope>
    <source>
        <strain evidence="4">KCTC 42651</strain>
    </source>
</reference>
<keyword evidence="2 3" id="KW-0802">TPR repeat</keyword>
<reference evidence="4" key="1">
    <citation type="journal article" date="2014" name="Int. J. Syst. Evol. Microbiol.">
        <title>Complete genome sequence of Corynebacterium casei LMG S-19264T (=DSM 44701T), isolated from a smear-ripened cheese.</title>
        <authorList>
            <consortium name="US DOE Joint Genome Institute (JGI-PGF)"/>
            <person name="Walter F."/>
            <person name="Albersmeier A."/>
            <person name="Kalinowski J."/>
            <person name="Ruckert C."/>
        </authorList>
    </citation>
    <scope>NUCLEOTIDE SEQUENCE</scope>
    <source>
        <strain evidence="4">KCTC 42651</strain>
    </source>
</reference>
<dbReference type="InterPro" id="IPR019734">
    <property type="entry name" value="TPR_rpt"/>
</dbReference>
<evidence type="ECO:0000313" key="5">
    <source>
        <dbReference type="Proteomes" id="UP000630353"/>
    </source>
</evidence>
<dbReference type="SMART" id="SM00028">
    <property type="entry name" value="TPR"/>
    <property type="match status" value="4"/>
</dbReference>
<feature type="repeat" description="TPR" evidence="3">
    <location>
        <begin position="355"/>
        <end position="388"/>
    </location>
</feature>
<evidence type="ECO:0000256" key="1">
    <source>
        <dbReference type="ARBA" id="ARBA00022737"/>
    </source>
</evidence>
<dbReference type="RefSeq" id="WP_189992673.1">
    <property type="nucleotide sequence ID" value="NZ_BMZS01000009.1"/>
</dbReference>
<evidence type="ECO:0000313" key="4">
    <source>
        <dbReference type="EMBL" id="GHD57313.1"/>
    </source>
</evidence>